<name>A0AAD6SLX7_9AGAR</name>
<evidence type="ECO:0000256" key="1">
    <source>
        <dbReference type="SAM" id="MobiDB-lite"/>
    </source>
</evidence>
<evidence type="ECO:0000313" key="3">
    <source>
        <dbReference type="Proteomes" id="UP001218188"/>
    </source>
</evidence>
<proteinExistence type="predicted"/>
<gene>
    <name evidence="2" type="ORF">C8F04DRAFT_39564</name>
</gene>
<evidence type="ECO:0000313" key="2">
    <source>
        <dbReference type="EMBL" id="KAJ7029567.1"/>
    </source>
</evidence>
<sequence length="217" mass="23658">MSASKVSPVFVDNIPTSGSQSTTSIPKNNSTGLAGPFFAQRKSLQLLAIVKGGSKAETSLLKHRVRVVFTGSRCCWTYKPVIGGLVFEKHGASFPTSGGILHYLRQAFGRIFGILLILENAPLDIHNSSNSSGHSQMRQGHASHLVEYQCQLRFLSSRPTPRQLWPQVLSRYLYEMPLSSQGNCSAETAQSSTDNGDIERCGSRHDQAWGQSTGTFA</sequence>
<organism evidence="2 3">
    <name type="scientific">Mycena alexandri</name>
    <dbReference type="NCBI Taxonomy" id="1745969"/>
    <lineage>
        <taxon>Eukaryota</taxon>
        <taxon>Fungi</taxon>
        <taxon>Dikarya</taxon>
        <taxon>Basidiomycota</taxon>
        <taxon>Agaricomycotina</taxon>
        <taxon>Agaricomycetes</taxon>
        <taxon>Agaricomycetidae</taxon>
        <taxon>Agaricales</taxon>
        <taxon>Marasmiineae</taxon>
        <taxon>Mycenaceae</taxon>
        <taxon>Mycena</taxon>
    </lineage>
</organism>
<keyword evidence="3" id="KW-1185">Reference proteome</keyword>
<feature type="region of interest" description="Disordered" evidence="1">
    <location>
        <begin position="184"/>
        <end position="217"/>
    </location>
</feature>
<accession>A0AAD6SLX7</accession>
<dbReference type="EMBL" id="JARJCM010000100">
    <property type="protein sequence ID" value="KAJ7029567.1"/>
    <property type="molecule type" value="Genomic_DNA"/>
</dbReference>
<feature type="compositionally biased region" description="Polar residues" evidence="1">
    <location>
        <begin position="184"/>
        <end position="195"/>
    </location>
</feature>
<protein>
    <submittedName>
        <fullName evidence="2">Uncharacterized protein</fullName>
    </submittedName>
</protein>
<comment type="caution">
    <text evidence="2">The sequence shown here is derived from an EMBL/GenBank/DDBJ whole genome shotgun (WGS) entry which is preliminary data.</text>
</comment>
<dbReference type="Proteomes" id="UP001218188">
    <property type="component" value="Unassembled WGS sequence"/>
</dbReference>
<feature type="compositionally biased region" description="Basic and acidic residues" evidence="1">
    <location>
        <begin position="197"/>
        <end position="207"/>
    </location>
</feature>
<reference evidence="2" key="1">
    <citation type="submission" date="2023-03" db="EMBL/GenBank/DDBJ databases">
        <title>Massive genome expansion in bonnet fungi (Mycena s.s.) driven by repeated elements and novel gene families across ecological guilds.</title>
        <authorList>
            <consortium name="Lawrence Berkeley National Laboratory"/>
            <person name="Harder C.B."/>
            <person name="Miyauchi S."/>
            <person name="Viragh M."/>
            <person name="Kuo A."/>
            <person name="Thoen E."/>
            <person name="Andreopoulos B."/>
            <person name="Lu D."/>
            <person name="Skrede I."/>
            <person name="Drula E."/>
            <person name="Henrissat B."/>
            <person name="Morin E."/>
            <person name="Kohler A."/>
            <person name="Barry K."/>
            <person name="LaButti K."/>
            <person name="Morin E."/>
            <person name="Salamov A."/>
            <person name="Lipzen A."/>
            <person name="Mereny Z."/>
            <person name="Hegedus B."/>
            <person name="Baldrian P."/>
            <person name="Stursova M."/>
            <person name="Weitz H."/>
            <person name="Taylor A."/>
            <person name="Grigoriev I.V."/>
            <person name="Nagy L.G."/>
            <person name="Martin F."/>
            <person name="Kauserud H."/>
        </authorList>
    </citation>
    <scope>NUCLEOTIDE SEQUENCE</scope>
    <source>
        <strain evidence="2">CBHHK200</strain>
    </source>
</reference>
<dbReference type="AlphaFoldDB" id="A0AAD6SLX7"/>